<reference evidence="1" key="1">
    <citation type="journal article" date="2019" name="Sci. Rep.">
        <title>Draft genome of Tanacetum cinerariifolium, the natural source of mosquito coil.</title>
        <authorList>
            <person name="Yamashiro T."/>
            <person name="Shiraishi A."/>
            <person name="Satake H."/>
            <person name="Nakayama K."/>
        </authorList>
    </citation>
    <scope>NUCLEOTIDE SEQUENCE</scope>
</reference>
<evidence type="ECO:0008006" key="2">
    <source>
        <dbReference type="Google" id="ProtNLM"/>
    </source>
</evidence>
<gene>
    <name evidence="1" type="ORF">Tci_003823</name>
</gene>
<proteinExistence type="predicted"/>
<dbReference type="AlphaFoldDB" id="A0A6L2J764"/>
<dbReference type="EMBL" id="BKCJ010000292">
    <property type="protein sequence ID" value="GEU31845.1"/>
    <property type="molecule type" value="Genomic_DNA"/>
</dbReference>
<sequence length="209" mass="24039">MEAGDKDRPPMLAPGNYVQWKSRIKRCIDTKPNSELIYYCLANPPHIFTWIEQTSLVSKSSLETHTEWYMQTYKNVSQDIQDQLNAKAIQIILTGIDNGIYSIVDACLNACEMWKSIERLKQVNQIRAKKLARTANPLALVAQQQLVYHPQPYPTYYTQNSLTRPQQAATKNRGKLIVNYPQPIYDQEPAMVAEDDEMSKEKDIDKLMA</sequence>
<protein>
    <recommendedName>
        <fullName evidence="2">Gag-Pol polyprotein</fullName>
    </recommendedName>
</protein>
<accession>A0A6L2J764</accession>
<comment type="caution">
    <text evidence="1">The sequence shown here is derived from an EMBL/GenBank/DDBJ whole genome shotgun (WGS) entry which is preliminary data.</text>
</comment>
<name>A0A6L2J764_TANCI</name>
<organism evidence="1">
    <name type="scientific">Tanacetum cinerariifolium</name>
    <name type="common">Dalmatian daisy</name>
    <name type="synonym">Chrysanthemum cinerariifolium</name>
    <dbReference type="NCBI Taxonomy" id="118510"/>
    <lineage>
        <taxon>Eukaryota</taxon>
        <taxon>Viridiplantae</taxon>
        <taxon>Streptophyta</taxon>
        <taxon>Embryophyta</taxon>
        <taxon>Tracheophyta</taxon>
        <taxon>Spermatophyta</taxon>
        <taxon>Magnoliopsida</taxon>
        <taxon>eudicotyledons</taxon>
        <taxon>Gunneridae</taxon>
        <taxon>Pentapetalae</taxon>
        <taxon>asterids</taxon>
        <taxon>campanulids</taxon>
        <taxon>Asterales</taxon>
        <taxon>Asteraceae</taxon>
        <taxon>Asteroideae</taxon>
        <taxon>Anthemideae</taxon>
        <taxon>Anthemidinae</taxon>
        <taxon>Tanacetum</taxon>
    </lineage>
</organism>
<evidence type="ECO:0000313" key="1">
    <source>
        <dbReference type="EMBL" id="GEU31845.1"/>
    </source>
</evidence>